<dbReference type="InterPro" id="IPR000189">
    <property type="entry name" value="Transglyc_AS"/>
</dbReference>
<protein>
    <recommendedName>
        <fullName evidence="1">Transglycosylase SLT domain-containing protein</fullName>
    </recommendedName>
</protein>
<dbReference type="InterPro" id="IPR008258">
    <property type="entry name" value="Transglycosylase_SLT_dom_1"/>
</dbReference>
<dbReference type="SUPFAM" id="SSF53955">
    <property type="entry name" value="Lysozyme-like"/>
    <property type="match status" value="1"/>
</dbReference>
<organism evidence="2">
    <name type="scientific">marine metagenome</name>
    <dbReference type="NCBI Taxonomy" id="408172"/>
    <lineage>
        <taxon>unclassified sequences</taxon>
        <taxon>metagenomes</taxon>
        <taxon>ecological metagenomes</taxon>
    </lineage>
</organism>
<feature type="non-terminal residue" evidence="2">
    <location>
        <position position="210"/>
    </location>
</feature>
<dbReference type="InterPro" id="IPR023346">
    <property type="entry name" value="Lysozyme-like_dom_sf"/>
</dbReference>
<dbReference type="Pfam" id="PF01464">
    <property type="entry name" value="SLT"/>
    <property type="match status" value="1"/>
</dbReference>
<proteinExistence type="predicted"/>
<sequence>MAFAIVRILAVAVVFLFTPVLASDLLPRPLTLQKEINFWKRIFVEVPSTQALVHDSRHLEVVYDVVQIPPGTSPSKRRRLAEKARAKYRKLLNQLAEGLSATRDKEQQRVLALWPADVSTDELQQAARRIRFQQGLADRFNDGMVRSGAWRPHIVASLQASGVPTELVALPHVESSFNPNARSHVGASGLWQFTRSTGQRYMQIEHVVDE</sequence>
<feature type="domain" description="Transglycosylase SLT" evidence="1">
    <location>
        <begin position="157"/>
        <end position="202"/>
    </location>
</feature>
<dbReference type="GO" id="GO:0016020">
    <property type="term" value="C:membrane"/>
    <property type="evidence" value="ECO:0007669"/>
    <property type="project" value="InterPro"/>
</dbReference>
<name>A0A382XLM5_9ZZZZ</name>
<accession>A0A382XLM5</accession>
<evidence type="ECO:0000313" key="2">
    <source>
        <dbReference type="EMBL" id="SVD71351.1"/>
    </source>
</evidence>
<dbReference type="AlphaFoldDB" id="A0A382XLM5"/>
<evidence type="ECO:0000259" key="1">
    <source>
        <dbReference type="Pfam" id="PF01464"/>
    </source>
</evidence>
<dbReference type="EMBL" id="UINC01168355">
    <property type="protein sequence ID" value="SVD71351.1"/>
    <property type="molecule type" value="Genomic_DNA"/>
</dbReference>
<dbReference type="Gene3D" id="1.10.530.10">
    <property type="match status" value="1"/>
</dbReference>
<dbReference type="PROSITE" id="PS00922">
    <property type="entry name" value="TRANSGLYCOSYLASE"/>
    <property type="match status" value="1"/>
</dbReference>
<dbReference type="GO" id="GO:0008933">
    <property type="term" value="F:peptidoglycan lytic transglycosylase activity"/>
    <property type="evidence" value="ECO:0007669"/>
    <property type="project" value="InterPro"/>
</dbReference>
<reference evidence="2" key="1">
    <citation type="submission" date="2018-05" db="EMBL/GenBank/DDBJ databases">
        <authorList>
            <person name="Lanie J.A."/>
            <person name="Ng W.-L."/>
            <person name="Kazmierczak K.M."/>
            <person name="Andrzejewski T.M."/>
            <person name="Davidsen T.M."/>
            <person name="Wayne K.J."/>
            <person name="Tettelin H."/>
            <person name="Glass J.I."/>
            <person name="Rusch D."/>
            <person name="Podicherti R."/>
            <person name="Tsui H.-C.T."/>
            <person name="Winkler M.E."/>
        </authorList>
    </citation>
    <scope>NUCLEOTIDE SEQUENCE</scope>
</reference>
<gene>
    <name evidence="2" type="ORF">METZ01_LOCUS424205</name>
</gene>
<dbReference type="GO" id="GO:0000270">
    <property type="term" value="P:peptidoglycan metabolic process"/>
    <property type="evidence" value="ECO:0007669"/>
    <property type="project" value="InterPro"/>
</dbReference>